<proteinExistence type="inferred from homology"/>
<evidence type="ECO:0000313" key="7">
    <source>
        <dbReference type="EMBL" id="MDQ0229890.1"/>
    </source>
</evidence>
<comment type="caution">
    <text evidence="7">The sequence shown here is derived from an EMBL/GenBank/DDBJ whole genome shotgun (WGS) entry which is preliminary data.</text>
</comment>
<feature type="transmembrane region" description="Helical" evidence="5">
    <location>
        <begin position="12"/>
        <end position="32"/>
    </location>
</feature>
<keyword evidence="5" id="KW-0472">Membrane</keyword>
<keyword evidence="3" id="KW-0807">Transducer</keyword>
<feature type="transmembrane region" description="Helical" evidence="5">
    <location>
        <begin position="52"/>
        <end position="74"/>
    </location>
</feature>
<sequence>MIHKKHQLMIYMTSFVILIMLIVNFLGRYLHLFDHTHGLQHSVTSSQIEADYSYILTILLIIPIILIIYSTYLYKKDNENNKISFLLTLALTFGSIAIISGGSGRVEFHFSIFMVVAALGYYQNIKLITLMTTLFTIQHLIGFFYLPEIVFGVHDYSFSMLLMHAAFLVFTSSAVALQVYSSKRIEHELLTQQEEQRSTIINEIVNKLTATSSQLVLVAESLRENAKSSTEASSQLSISISTIAEGLKTNQSTVEKNVTIMSGMTADIQTVNDNAKIACEKANHSAGQADNGTIFISKLTNQMTAINESVDESFHTISSLHNRSEDIYQIIEVLSNISAQTNLLALNASIEAARAGEYGKGFSVVANEIRKLAEQSAISSQNIAILVQQTLDEANKSVAAMEKVKATTHSGLNVIQQSKEVFKEIFDTSTIVANQIQEITTLSEELRRSSEQVNQTTEEAAVITEQSVKSTQQVAATTDNQLEKTTETLHTIVKMRSLILELEDVINRLGE</sequence>
<dbReference type="PANTHER" id="PTHR43531">
    <property type="entry name" value="PROTEIN ICFG"/>
    <property type="match status" value="1"/>
</dbReference>
<evidence type="ECO:0000256" key="3">
    <source>
        <dbReference type="PROSITE-ProRule" id="PRU00284"/>
    </source>
</evidence>
<dbReference type="Proteomes" id="UP001234495">
    <property type="component" value="Unassembled WGS sequence"/>
</dbReference>
<protein>
    <submittedName>
        <fullName evidence="7">Methyl-accepting chemotaxis protein</fullName>
    </submittedName>
</protein>
<organism evidence="7 8">
    <name type="scientific">Metabacillus malikii</name>
    <dbReference type="NCBI Taxonomy" id="1504265"/>
    <lineage>
        <taxon>Bacteria</taxon>
        <taxon>Bacillati</taxon>
        <taxon>Bacillota</taxon>
        <taxon>Bacilli</taxon>
        <taxon>Bacillales</taxon>
        <taxon>Bacillaceae</taxon>
        <taxon>Metabacillus</taxon>
    </lineage>
</organism>
<keyword evidence="5" id="KW-1133">Transmembrane helix</keyword>
<dbReference type="SUPFAM" id="SSF58104">
    <property type="entry name" value="Methyl-accepting chemotaxis protein (MCP) signaling domain"/>
    <property type="match status" value="1"/>
</dbReference>
<feature type="transmembrane region" description="Helical" evidence="5">
    <location>
        <begin position="127"/>
        <end position="146"/>
    </location>
</feature>
<comment type="similarity">
    <text evidence="2">Belongs to the methyl-accepting chemotaxis (MCP) protein family.</text>
</comment>
<dbReference type="PROSITE" id="PS50111">
    <property type="entry name" value="CHEMOTAXIS_TRANSDUC_2"/>
    <property type="match status" value="1"/>
</dbReference>
<name>A0ABT9ZD01_9BACI</name>
<dbReference type="Pfam" id="PF00015">
    <property type="entry name" value="MCPsignal"/>
    <property type="match status" value="1"/>
</dbReference>
<dbReference type="CDD" id="cd11386">
    <property type="entry name" value="MCP_signal"/>
    <property type="match status" value="1"/>
</dbReference>
<feature type="transmembrane region" description="Helical" evidence="5">
    <location>
        <begin position="158"/>
        <end position="180"/>
    </location>
</feature>
<dbReference type="RefSeq" id="WP_307338309.1">
    <property type="nucleotide sequence ID" value="NZ_JAUSUD010000003.1"/>
</dbReference>
<feature type="domain" description="Methyl-accepting transducer" evidence="6">
    <location>
        <begin position="225"/>
        <end position="475"/>
    </location>
</feature>
<dbReference type="PANTHER" id="PTHR43531:SF11">
    <property type="entry name" value="METHYL-ACCEPTING CHEMOTAXIS PROTEIN 3"/>
    <property type="match status" value="1"/>
</dbReference>
<dbReference type="SMART" id="SM00283">
    <property type="entry name" value="MA"/>
    <property type="match status" value="1"/>
</dbReference>
<feature type="coiled-coil region" evidence="4">
    <location>
        <begin position="432"/>
        <end position="459"/>
    </location>
</feature>
<keyword evidence="5" id="KW-0812">Transmembrane</keyword>
<dbReference type="Gene3D" id="1.10.287.950">
    <property type="entry name" value="Methyl-accepting chemotaxis protein"/>
    <property type="match status" value="1"/>
</dbReference>
<dbReference type="InterPro" id="IPR004089">
    <property type="entry name" value="MCPsignal_dom"/>
</dbReference>
<accession>A0ABT9ZD01</accession>
<evidence type="ECO:0000256" key="5">
    <source>
        <dbReference type="SAM" id="Phobius"/>
    </source>
</evidence>
<gene>
    <name evidence="7" type="ORF">J2S19_001142</name>
</gene>
<evidence type="ECO:0000259" key="6">
    <source>
        <dbReference type="PROSITE" id="PS50111"/>
    </source>
</evidence>
<dbReference type="InterPro" id="IPR051310">
    <property type="entry name" value="MCP_chemotaxis"/>
</dbReference>
<keyword evidence="8" id="KW-1185">Reference proteome</keyword>
<evidence type="ECO:0000256" key="4">
    <source>
        <dbReference type="SAM" id="Coils"/>
    </source>
</evidence>
<evidence type="ECO:0000256" key="1">
    <source>
        <dbReference type="ARBA" id="ARBA00022500"/>
    </source>
</evidence>
<dbReference type="EMBL" id="JAUSUD010000003">
    <property type="protein sequence ID" value="MDQ0229890.1"/>
    <property type="molecule type" value="Genomic_DNA"/>
</dbReference>
<feature type="transmembrane region" description="Helical" evidence="5">
    <location>
        <begin position="83"/>
        <end position="100"/>
    </location>
</feature>
<evidence type="ECO:0000256" key="2">
    <source>
        <dbReference type="ARBA" id="ARBA00029447"/>
    </source>
</evidence>
<keyword evidence="4" id="KW-0175">Coiled coil</keyword>
<keyword evidence="1" id="KW-0145">Chemotaxis</keyword>
<reference evidence="7 8" key="1">
    <citation type="submission" date="2023-07" db="EMBL/GenBank/DDBJ databases">
        <title>Genomic Encyclopedia of Type Strains, Phase IV (KMG-IV): sequencing the most valuable type-strain genomes for metagenomic binning, comparative biology and taxonomic classification.</title>
        <authorList>
            <person name="Goeker M."/>
        </authorList>
    </citation>
    <scope>NUCLEOTIDE SEQUENCE [LARGE SCALE GENOMIC DNA]</scope>
    <source>
        <strain evidence="7 8">DSM 29005</strain>
    </source>
</reference>
<evidence type="ECO:0000313" key="8">
    <source>
        <dbReference type="Proteomes" id="UP001234495"/>
    </source>
</evidence>